<reference evidence="8" key="1">
    <citation type="journal article" date="2019" name="Int. J. Syst. Evol. Microbiol.">
        <title>The Global Catalogue of Microorganisms (GCM) 10K type strain sequencing project: providing services to taxonomists for standard genome sequencing and annotation.</title>
        <authorList>
            <consortium name="The Broad Institute Genomics Platform"/>
            <consortium name="The Broad Institute Genome Sequencing Center for Infectious Disease"/>
            <person name="Wu L."/>
            <person name="Ma J."/>
        </authorList>
    </citation>
    <scope>NUCLEOTIDE SEQUENCE [LARGE SCALE GENOMIC DNA]</scope>
    <source>
        <strain evidence="8">CCUG 57942</strain>
    </source>
</reference>
<comment type="cofactor">
    <cofactor evidence="1">
        <name>Zn(2+)</name>
        <dbReference type="ChEBI" id="CHEBI:29105"/>
    </cofactor>
</comment>
<evidence type="ECO:0000313" key="7">
    <source>
        <dbReference type="EMBL" id="MFD2160022.1"/>
    </source>
</evidence>
<feature type="domain" description="Peptidase M14" evidence="6">
    <location>
        <begin position="1"/>
        <end position="241"/>
    </location>
</feature>
<evidence type="ECO:0000256" key="3">
    <source>
        <dbReference type="ARBA" id="ARBA00022801"/>
    </source>
</evidence>
<name>A0ABW4ZDX5_9BACT</name>
<gene>
    <name evidence="7" type="ORF">ACFSW8_14030</name>
</gene>
<keyword evidence="4" id="KW-0862">Zinc</keyword>
<accession>A0ABW4ZDX5</accession>
<comment type="caution">
    <text evidence="7">The sequence shown here is derived from an EMBL/GenBank/DDBJ whole genome shotgun (WGS) entry which is preliminary data.</text>
</comment>
<dbReference type="Gene3D" id="3.40.630.10">
    <property type="entry name" value="Zn peptidases"/>
    <property type="match status" value="1"/>
</dbReference>
<dbReference type="InterPro" id="IPR055438">
    <property type="entry name" value="AstE_AspA_cat"/>
</dbReference>
<organism evidence="7 8">
    <name type="scientific">Rubritalea tangerina</name>
    <dbReference type="NCBI Taxonomy" id="430798"/>
    <lineage>
        <taxon>Bacteria</taxon>
        <taxon>Pseudomonadati</taxon>
        <taxon>Verrucomicrobiota</taxon>
        <taxon>Verrucomicrobiia</taxon>
        <taxon>Verrucomicrobiales</taxon>
        <taxon>Rubritaleaceae</taxon>
        <taxon>Rubritalea</taxon>
    </lineage>
</organism>
<dbReference type="SUPFAM" id="SSF53187">
    <property type="entry name" value="Zn-dependent exopeptidases"/>
    <property type="match status" value="1"/>
</dbReference>
<feature type="active site" description="Proton donor/acceptor" evidence="5">
    <location>
        <position position="216"/>
    </location>
</feature>
<keyword evidence="2" id="KW-0479">Metal-binding</keyword>
<comment type="similarity">
    <text evidence="5">Belongs to the peptidase M14 family.</text>
</comment>
<keyword evidence="3" id="KW-0378">Hydrolase</keyword>
<evidence type="ECO:0000256" key="5">
    <source>
        <dbReference type="PROSITE-ProRule" id="PRU01379"/>
    </source>
</evidence>
<evidence type="ECO:0000259" key="6">
    <source>
        <dbReference type="PROSITE" id="PS52035"/>
    </source>
</evidence>
<dbReference type="Proteomes" id="UP001597389">
    <property type="component" value="Unassembled WGS sequence"/>
</dbReference>
<dbReference type="EMBL" id="JBHUJB010000061">
    <property type="protein sequence ID" value="MFD2160022.1"/>
    <property type="molecule type" value="Genomic_DNA"/>
</dbReference>
<dbReference type="InterPro" id="IPR000834">
    <property type="entry name" value="Peptidase_M14"/>
</dbReference>
<evidence type="ECO:0000313" key="8">
    <source>
        <dbReference type="Proteomes" id="UP001597389"/>
    </source>
</evidence>
<dbReference type="RefSeq" id="WP_377088988.1">
    <property type="nucleotide sequence ID" value="NZ_JBHSJL010000014.1"/>
</dbReference>
<protein>
    <submittedName>
        <fullName evidence="7">M14 family metallocarboxypeptidase</fullName>
    </submittedName>
</protein>
<dbReference type="CDD" id="cd06231">
    <property type="entry name" value="M14_REP34-like"/>
    <property type="match status" value="1"/>
</dbReference>
<evidence type="ECO:0000256" key="2">
    <source>
        <dbReference type="ARBA" id="ARBA00022723"/>
    </source>
</evidence>
<dbReference type="PROSITE" id="PS52035">
    <property type="entry name" value="PEPTIDASE_M14"/>
    <property type="match status" value="1"/>
</dbReference>
<evidence type="ECO:0000256" key="4">
    <source>
        <dbReference type="ARBA" id="ARBA00022833"/>
    </source>
</evidence>
<dbReference type="Pfam" id="PF24827">
    <property type="entry name" value="AstE_AspA_cat"/>
    <property type="match status" value="1"/>
</dbReference>
<keyword evidence="8" id="KW-1185">Reference proteome</keyword>
<evidence type="ECO:0000256" key="1">
    <source>
        <dbReference type="ARBA" id="ARBA00001947"/>
    </source>
</evidence>
<proteinExistence type="inferred from homology"/>
<sequence length="242" mass="27198">MDVEALIEACDMGLMALGAERSLLCEVEGYPIYAYMILSEQSERTVYLSAGMHGDEPAAPLALLELIEKRAIESTCSWFICPVLNPTGLAAGTRENYQGIDLNRDYLKCASREVTAHKAWLEGKKIDFAISLHEDWESTGFYFYEINQVEDRPQRYQRMVEAVSSVMPMEPCRVIDGHEVREAGWIYHGAEPDEPKNWPEAIYLAAEGCPLSFTFETPSSLELPLRVEAHQLAVCAALRICL</sequence>